<dbReference type="Pfam" id="PF14899">
    <property type="entry name" value="DUF4492"/>
    <property type="match status" value="1"/>
</dbReference>
<proteinExistence type="predicted"/>
<gene>
    <name evidence="2" type="ORF">H9928_07920</name>
</gene>
<feature type="transmembrane region" description="Helical" evidence="1">
    <location>
        <begin position="26"/>
        <end position="45"/>
    </location>
</feature>
<evidence type="ECO:0000256" key="1">
    <source>
        <dbReference type="SAM" id="Phobius"/>
    </source>
</evidence>
<keyword evidence="1" id="KW-1133">Transmembrane helix</keyword>
<evidence type="ECO:0000313" key="2">
    <source>
        <dbReference type="EMBL" id="MBU3856464.1"/>
    </source>
</evidence>
<dbReference type="Proteomes" id="UP000784286">
    <property type="component" value="Unassembled WGS sequence"/>
</dbReference>
<reference evidence="2" key="1">
    <citation type="journal article" date="2021" name="PeerJ">
        <title>Extensive microbial diversity within the chicken gut microbiome revealed by metagenomics and culture.</title>
        <authorList>
            <person name="Gilroy R."/>
            <person name="Ravi A."/>
            <person name="Getino M."/>
            <person name="Pursley I."/>
            <person name="Horton D.L."/>
            <person name="Alikhan N.F."/>
            <person name="Baker D."/>
            <person name="Gharbi K."/>
            <person name="Hall N."/>
            <person name="Watson M."/>
            <person name="Adriaenssens E.M."/>
            <person name="Foster-Nyarko E."/>
            <person name="Jarju S."/>
            <person name="Secka A."/>
            <person name="Antonio M."/>
            <person name="Oren A."/>
            <person name="Chaudhuri R.R."/>
            <person name="La Ragione R."/>
            <person name="Hildebrand F."/>
            <person name="Pallen M.J."/>
        </authorList>
    </citation>
    <scope>NUCLEOTIDE SEQUENCE</scope>
    <source>
        <strain evidence="2">8470</strain>
    </source>
</reference>
<protein>
    <submittedName>
        <fullName evidence="2">DUF4492 domain-containing protein</fullName>
    </submittedName>
</protein>
<accession>A0A948TND5</accession>
<reference evidence="2" key="2">
    <citation type="submission" date="2021-04" db="EMBL/GenBank/DDBJ databases">
        <authorList>
            <person name="Gilroy R."/>
        </authorList>
    </citation>
    <scope>NUCLEOTIDE SEQUENCE</scope>
    <source>
        <strain evidence="2">8470</strain>
    </source>
</reference>
<sequence>MIKRCIVSVFEFYRDGFKSMTWGRTLWIIILVKLFVMFVILRIFFFTPYLKGKSETEKQHYVGSELIERGIK</sequence>
<keyword evidence="1" id="KW-0812">Transmembrane</keyword>
<keyword evidence="1" id="KW-0472">Membrane</keyword>
<dbReference type="InterPro" id="IPR027853">
    <property type="entry name" value="DUF4492"/>
</dbReference>
<comment type="caution">
    <text evidence="2">The sequence shown here is derived from an EMBL/GenBank/DDBJ whole genome shotgun (WGS) entry which is preliminary data.</text>
</comment>
<evidence type="ECO:0000313" key="3">
    <source>
        <dbReference type="Proteomes" id="UP000784286"/>
    </source>
</evidence>
<dbReference type="AlphaFoldDB" id="A0A948TND5"/>
<organism evidence="2 3">
    <name type="scientific">Candidatus Phocaeicola excrementipullorum</name>
    <dbReference type="NCBI Taxonomy" id="2838731"/>
    <lineage>
        <taxon>Bacteria</taxon>
        <taxon>Pseudomonadati</taxon>
        <taxon>Bacteroidota</taxon>
        <taxon>Bacteroidia</taxon>
        <taxon>Bacteroidales</taxon>
        <taxon>Bacteroidaceae</taxon>
        <taxon>Phocaeicola</taxon>
    </lineage>
</organism>
<dbReference type="EMBL" id="JAHLFJ010000075">
    <property type="protein sequence ID" value="MBU3856464.1"/>
    <property type="molecule type" value="Genomic_DNA"/>
</dbReference>
<name>A0A948TND5_9BACT</name>